<evidence type="ECO:0000256" key="1">
    <source>
        <dbReference type="ARBA" id="ARBA00022737"/>
    </source>
</evidence>
<dbReference type="GO" id="GO:0016491">
    <property type="term" value="F:oxidoreductase activity"/>
    <property type="evidence" value="ECO:0007669"/>
    <property type="project" value="TreeGrafter"/>
</dbReference>
<dbReference type="Pfam" id="PF02985">
    <property type="entry name" value="HEAT"/>
    <property type="match status" value="1"/>
</dbReference>
<dbReference type="InterPro" id="IPR016024">
    <property type="entry name" value="ARM-type_fold"/>
</dbReference>
<evidence type="ECO:0000313" key="4">
    <source>
        <dbReference type="Proteomes" id="UP000182264"/>
    </source>
</evidence>
<dbReference type="Pfam" id="PF13646">
    <property type="entry name" value="HEAT_2"/>
    <property type="match status" value="1"/>
</dbReference>
<dbReference type="InterPro" id="IPR011989">
    <property type="entry name" value="ARM-like"/>
</dbReference>
<dbReference type="PANTHER" id="PTHR12697">
    <property type="entry name" value="PBS LYASE HEAT-LIKE PROTEIN"/>
    <property type="match status" value="1"/>
</dbReference>
<comment type="function">
    <text evidence="2">Catalyzes the hydroxylation of the N(6)-(4-aminobutyl)-L-lysine intermediate produced by deoxyhypusine synthase/DHPS on a critical lysine of the eukaryotic translation initiation factor 5A/eIF-5A. This is the second step of the post-translational modification of that lysine into an unusual amino acid residue named hypusine. Hypusination is unique to mature eIF-5A factor and is essential for its function.</text>
</comment>
<evidence type="ECO:0000256" key="2">
    <source>
        <dbReference type="ARBA" id="ARBA00045876"/>
    </source>
</evidence>
<dbReference type="Gene3D" id="1.25.10.10">
    <property type="entry name" value="Leucine-rich Repeat Variant"/>
    <property type="match status" value="2"/>
</dbReference>
<organism evidence="3 4">
    <name type="scientific">Syntrophotalea acetylenica</name>
    <name type="common">Pelobacter acetylenicus</name>
    <dbReference type="NCBI Taxonomy" id="29542"/>
    <lineage>
        <taxon>Bacteria</taxon>
        <taxon>Pseudomonadati</taxon>
        <taxon>Thermodesulfobacteriota</taxon>
        <taxon>Desulfuromonadia</taxon>
        <taxon>Desulfuromonadales</taxon>
        <taxon>Syntrophotaleaceae</taxon>
        <taxon>Syntrophotalea</taxon>
    </lineage>
</organism>
<dbReference type="SMART" id="SM00567">
    <property type="entry name" value="EZ_HEAT"/>
    <property type="match status" value="4"/>
</dbReference>
<dbReference type="PANTHER" id="PTHR12697:SF5">
    <property type="entry name" value="DEOXYHYPUSINE HYDROXYLASE"/>
    <property type="match status" value="1"/>
</dbReference>
<dbReference type="AlphaFoldDB" id="A0A1L3GE07"/>
<name>A0A1L3GE07_SYNAC</name>
<dbReference type="InterPro" id="IPR021133">
    <property type="entry name" value="HEAT_type_2"/>
</dbReference>
<evidence type="ECO:0000313" key="3">
    <source>
        <dbReference type="EMBL" id="APG24147.1"/>
    </source>
</evidence>
<dbReference type="EMBL" id="CP015518">
    <property type="protein sequence ID" value="APG24147.1"/>
    <property type="molecule type" value="Genomic_DNA"/>
</dbReference>
<gene>
    <name evidence="3" type="ORF">A7E75_03185</name>
</gene>
<dbReference type="InterPro" id="IPR000357">
    <property type="entry name" value="HEAT"/>
</dbReference>
<reference evidence="3 4" key="1">
    <citation type="journal article" date="2017" name="Genome Announc.">
        <title>Complete Genome Sequences of Two Acetylene-Fermenting Pelobacter acetylenicus Strains.</title>
        <authorList>
            <person name="Sutton J.M."/>
            <person name="Baesman S.M."/>
            <person name="Fierst J.L."/>
            <person name="Poret-Peterson A.T."/>
            <person name="Oremland R.S."/>
            <person name="Dunlap D.S."/>
            <person name="Akob D.M."/>
        </authorList>
    </citation>
    <scope>NUCLEOTIDE SEQUENCE [LARGE SCALE GENOMIC DNA]</scope>
    <source>
        <strain evidence="3 4">DSM 3247</strain>
    </source>
</reference>
<protein>
    <recommendedName>
        <fullName evidence="5">HEAT repeat domain-containing protein</fullName>
    </recommendedName>
</protein>
<proteinExistence type="predicted"/>
<sequence>MLERRRQVLQEALRDKDEEVRVAAAEALERLEAVQSLDDILQVLRAGNRGQQVRAIFALEKIHSPKVFPPLLAALRVADADLRCAAIQVLGEKRHIKVLEFLVRHLKDPHPAVRVHAATALGNFCDRRLVPCLSTALADEDEELVVAALESLARIGFAEAEGAVLRLADDSRTRVRCTAMKVLGCLGGAAPVTAEG</sequence>
<accession>A0A1L3GE07</accession>
<dbReference type="SUPFAM" id="SSF48371">
    <property type="entry name" value="ARM repeat"/>
    <property type="match status" value="1"/>
</dbReference>
<dbReference type="STRING" id="29542.A6070_11810"/>
<keyword evidence="4" id="KW-1185">Reference proteome</keyword>
<dbReference type="PROSITE" id="PS50077">
    <property type="entry name" value="HEAT_REPEAT"/>
    <property type="match status" value="1"/>
</dbReference>
<evidence type="ECO:0008006" key="5">
    <source>
        <dbReference type="Google" id="ProtNLM"/>
    </source>
</evidence>
<keyword evidence="1" id="KW-0677">Repeat</keyword>
<dbReference type="InterPro" id="IPR004155">
    <property type="entry name" value="PBS_lyase_HEAT"/>
</dbReference>
<dbReference type="Proteomes" id="UP000182264">
    <property type="component" value="Chromosome"/>
</dbReference>